<comment type="caution">
    <text evidence="7">The sequence shown here is derived from an EMBL/GenBank/DDBJ whole genome shotgun (WGS) entry which is preliminary data.</text>
</comment>
<dbReference type="InterPro" id="IPR007219">
    <property type="entry name" value="XnlR_reg_dom"/>
</dbReference>
<evidence type="ECO:0000313" key="7">
    <source>
        <dbReference type="EMBL" id="KAF7925106.1"/>
    </source>
</evidence>
<dbReference type="Pfam" id="PF00172">
    <property type="entry name" value="Zn_clus"/>
    <property type="match status" value="1"/>
</dbReference>
<sequence length="643" mass="71765">MCLVEMSGSAPSPRKGVRTSIGKACDECRRRKTKCNGGLPCDTCRKYGGTCHFRSYVRRRKKGKASSSREHCEPQAEEDEGVEKNSEVSQQPLLPSILPGDEQYGDHITATDNSCLSSSPQLYYGPPSNFAFLQQIYQQLKSIAKAPFSSTNPRADDGDTALDWFGYRRLFFGNTSSDLISRSSTQMLIVPEHLANSFVDLFISTLGPFFPFISRTRIEGMLQTFYSFPNTSSGSALERGILMAILALGATLTEHVQLGEDLFLRAKSEMHTIEDLVNVQAVQLPLLTSDHAHYQAVVGRINSAYLHLGTSVRKAHAAGLHRAASSLSVSEFKEERVETFWSLYSFECMTSFSLGRPAALSENTISVGYPTKPSFLRTWVEIASLASTASHTVYRSGGIHFKTNIEAAWDIHRKLQAIKLTLEDKLQFDLQSSAHPTLEQLFLSNFHNHTLILTFRPFLIFHIRQQTAERVSASENITPPWLLKACQVAVFAAQELIAFASRAAKANSLVNNLRYNAYYIESACFVLVWDTLRDKDTTDKNFYFINTALYHLRQMIPSEAISCSVFAIERMLSAISQLTSEATASAHQAKSSHSVLDMESLDSELLQQPSTDWMLDIIESQLSVDDAAWDFNSWPLDLGLFVS</sequence>
<dbReference type="Gene3D" id="4.10.240.10">
    <property type="entry name" value="Zn(2)-C6 fungal-type DNA-binding domain"/>
    <property type="match status" value="1"/>
</dbReference>
<keyword evidence="1" id="KW-0479">Metal-binding</keyword>
<dbReference type="CDD" id="cd00067">
    <property type="entry name" value="GAL4"/>
    <property type="match status" value="1"/>
</dbReference>
<protein>
    <recommendedName>
        <fullName evidence="6">Zn(2)-C6 fungal-type domain-containing protein</fullName>
    </recommendedName>
</protein>
<dbReference type="CDD" id="cd12148">
    <property type="entry name" value="fungal_TF_MHR"/>
    <property type="match status" value="1"/>
</dbReference>
<evidence type="ECO:0000256" key="3">
    <source>
        <dbReference type="ARBA" id="ARBA00023163"/>
    </source>
</evidence>
<dbReference type="InterPro" id="IPR051127">
    <property type="entry name" value="Fungal_SecMet_Regulators"/>
</dbReference>
<feature type="region of interest" description="Disordered" evidence="5">
    <location>
        <begin position="62"/>
        <end position="102"/>
    </location>
</feature>
<dbReference type="RefSeq" id="XP_038808959.1">
    <property type="nucleotide sequence ID" value="XM_038954817.1"/>
</dbReference>
<keyword evidence="8" id="KW-1185">Reference proteome</keyword>
<dbReference type="InterPro" id="IPR001138">
    <property type="entry name" value="Zn2Cys6_DnaBD"/>
</dbReference>
<dbReference type="Proteomes" id="UP000783213">
    <property type="component" value="Unassembled WGS sequence"/>
</dbReference>
<gene>
    <name evidence="7" type="ORF">EAE98_007194</name>
</gene>
<name>A0ABQ7IIC5_9HELO</name>
<keyword evidence="2" id="KW-0805">Transcription regulation</keyword>
<proteinExistence type="predicted"/>
<evidence type="ECO:0000256" key="1">
    <source>
        <dbReference type="ARBA" id="ARBA00022723"/>
    </source>
</evidence>
<evidence type="ECO:0000259" key="6">
    <source>
        <dbReference type="PROSITE" id="PS50048"/>
    </source>
</evidence>
<organism evidence="7 8">
    <name type="scientific">Botrytis deweyae</name>
    <dbReference type="NCBI Taxonomy" id="2478750"/>
    <lineage>
        <taxon>Eukaryota</taxon>
        <taxon>Fungi</taxon>
        <taxon>Dikarya</taxon>
        <taxon>Ascomycota</taxon>
        <taxon>Pezizomycotina</taxon>
        <taxon>Leotiomycetes</taxon>
        <taxon>Helotiales</taxon>
        <taxon>Sclerotiniaceae</taxon>
        <taxon>Botrytis</taxon>
    </lineage>
</organism>
<feature type="domain" description="Zn(2)-C6 fungal-type" evidence="6">
    <location>
        <begin position="24"/>
        <end position="53"/>
    </location>
</feature>
<dbReference type="PANTHER" id="PTHR47424:SF14">
    <property type="entry name" value="ZINC FINGER PROTEIN GRT1"/>
    <property type="match status" value="1"/>
</dbReference>
<dbReference type="SUPFAM" id="SSF57701">
    <property type="entry name" value="Zn2/Cys6 DNA-binding domain"/>
    <property type="match status" value="1"/>
</dbReference>
<dbReference type="InterPro" id="IPR036864">
    <property type="entry name" value="Zn2-C6_fun-type_DNA-bd_sf"/>
</dbReference>
<accession>A0ABQ7IIC5</accession>
<evidence type="ECO:0000256" key="5">
    <source>
        <dbReference type="SAM" id="MobiDB-lite"/>
    </source>
</evidence>
<dbReference type="SMART" id="SM00906">
    <property type="entry name" value="Fungal_trans"/>
    <property type="match status" value="1"/>
</dbReference>
<dbReference type="EMBL" id="RCSX01000016">
    <property type="protein sequence ID" value="KAF7925106.1"/>
    <property type="molecule type" value="Genomic_DNA"/>
</dbReference>
<keyword evidence="4" id="KW-0539">Nucleus</keyword>
<dbReference type="PROSITE" id="PS50048">
    <property type="entry name" value="ZN2_CY6_FUNGAL_2"/>
    <property type="match status" value="1"/>
</dbReference>
<dbReference type="SMART" id="SM00066">
    <property type="entry name" value="GAL4"/>
    <property type="match status" value="1"/>
</dbReference>
<evidence type="ECO:0000256" key="2">
    <source>
        <dbReference type="ARBA" id="ARBA00023015"/>
    </source>
</evidence>
<keyword evidence="3" id="KW-0804">Transcription</keyword>
<dbReference type="PANTHER" id="PTHR47424">
    <property type="entry name" value="REGULATORY PROTEIN GAL4"/>
    <property type="match status" value="1"/>
</dbReference>
<dbReference type="PROSITE" id="PS00463">
    <property type="entry name" value="ZN2_CY6_FUNGAL_1"/>
    <property type="match status" value="1"/>
</dbReference>
<reference evidence="7 8" key="1">
    <citation type="journal article" date="2020" name="Genome Biol. Evol.">
        <title>Comparative genomics of Sclerotiniaceae.</title>
        <authorList>
            <person name="Valero Jimenez C.A."/>
            <person name="Steentjes M."/>
            <person name="Scholten O.E."/>
            <person name="Van Kan J.A.L."/>
        </authorList>
    </citation>
    <scope>NUCLEOTIDE SEQUENCE [LARGE SCALE GENOMIC DNA]</scope>
    <source>
        <strain evidence="7 8">B1</strain>
    </source>
</reference>
<dbReference type="GeneID" id="62233968"/>
<dbReference type="Pfam" id="PF04082">
    <property type="entry name" value="Fungal_trans"/>
    <property type="match status" value="1"/>
</dbReference>
<evidence type="ECO:0000313" key="8">
    <source>
        <dbReference type="Proteomes" id="UP000783213"/>
    </source>
</evidence>
<evidence type="ECO:0000256" key="4">
    <source>
        <dbReference type="ARBA" id="ARBA00023242"/>
    </source>
</evidence>